<keyword evidence="4" id="KW-0378">Hydrolase</keyword>
<keyword evidence="7" id="KW-0732">Signal</keyword>
<evidence type="ECO:0000256" key="1">
    <source>
        <dbReference type="ARBA" id="ARBA00001231"/>
    </source>
</evidence>
<evidence type="ECO:0000256" key="3">
    <source>
        <dbReference type="ARBA" id="ARBA00012663"/>
    </source>
</evidence>
<comment type="similarity">
    <text evidence="2">Belongs to the glycosyl hydrolase 3 family.</text>
</comment>
<feature type="chain" id="PRO_5010864101" description="beta-N-acetylhexosaminidase" evidence="7">
    <location>
        <begin position="23"/>
        <end position="392"/>
    </location>
</feature>
<dbReference type="GO" id="GO:0005975">
    <property type="term" value="P:carbohydrate metabolic process"/>
    <property type="evidence" value="ECO:0007669"/>
    <property type="project" value="InterPro"/>
</dbReference>
<gene>
    <name evidence="9" type="ORF">SAMN06296010_2464</name>
</gene>
<dbReference type="GO" id="GO:0009254">
    <property type="term" value="P:peptidoglycan turnover"/>
    <property type="evidence" value="ECO:0007669"/>
    <property type="project" value="TreeGrafter"/>
</dbReference>
<dbReference type="AlphaFoldDB" id="A0A1X7KFU2"/>
<dbReference type="Gene3D" id="3.20.20.300">
    <property type="entry name" value="Glycoside hydrolase, family 3, N-terminal domain"/>
    <property type="match status" value="1"/>
</dbReference>
<reference evidence="10" key="1">
    <citation type="submission" date="2017-04" db="EMBL/GenBank/DDBJ databases">
        <authorList>
            <person name="Varghese N."/>
            <person name="Submissions S."/>
        </authorList>
    </citation>
    <scope>NUCLEOTIDE SEQUENCE [LARGE SCALE GENOMIC DNA]</scope>
    <source>
        <strain evidence="10">VKM Ac-2510</strain>
    </source>
</reference>
<dbReference type="InterPro" id="IPR001764">
    <property type="entry name" value="Glyco_hydro_3_N"/>
</dbReference>
<dbReference type="PANTHER" id="PTHR30480">
    <property type="entry name" value="BETA-HEXOSAMINIDASE-RELATED"/>
    <property type="match status" value="1"/>
</dbReference>
<name>A0A1X7KFU2_9MICO</name>
<evidence type="ECO:0000313" key="10">
    <source>
        <dbReference type="Proteomes" id="UP000193244"/>
    </source>
</evidence>
<dbReference type="InterPro" id="IPR019800">
    <property type="entry name" value="Glyco_hydro_3_AS"/>
</dbReference>
<dbReference type="InterPro" id="IPR036962">
    <property type="entry name" value="Glyco_hydro_3_N_sf"/>
</dbReference>
<organism evidence="9 10">
    <name type="scientific">Agreia pratensis</name>
    <dbReference type="NCBI Taxonomy" id="150121"/>
    <lineage>
        <taxon>Bacteria</taxon>
        <taxon>Bacillati</taxon>
        <taxon>Actinomycetota</taxon>
        <taxon>Actinomycetes</taxon>
        <taxon>Micrococcales</taxon>
        <taxon>Microbacteriaceae</taxon>
        <taxon>Agreia</taxon>
    </lineage>
</organism>
<evidence type="ECO:0000256" key="7">
    <source>
        <dbReference type="SAM" id="SignalP"/>
    </source>
</evidence>
<comment type="catalytic activity">
    <reaction evidence="1">
        <text>Hydrolysis of terminal non-reducing N-acetyl-D-hexosamine residues in N-acetyl-beta-D-hexosaminides.</text>
        <dbReference type="EC" id="3.2.1.52"/>
    </reaction>
</comment>
<keyword evidence="5" id="KW-0326">Glycosidase</keyword>
<feature type="domain" description="Glycoside hydrolase family 3 N-terminal" evidence="8">
    <location>
        <begin position="65"/>
        <end position="374"/>
    </location>
</feature>
<keyword evidence="10" id="KW-1185">Reference proteome</keyword>
<dbReference type="EC" id="3.2.1.52" evidence="3"/>
<evidence type="ECO:0000313" key="9">
    <source>
        <dbReference type="EMBL" id="SMG40117.1"/>
    </source>
</evidence>
<dbReference type="PROSITE" id="PS51257">
    <property type="entry name" value="PROKAR_LIPOPROTEIN"/>
    <property type="match status" value="1"/>
</dbReference>
<evidence type="ECO:0000256" key="2">
    <source>
        <dbReference type="ARBA" id="ARBA00005336"/>
    </source>
</evidence>
<dbReference type="GO" id="GO:0004563">
    <property type="term" value="F:beta-N-acetylhexosaminidase activity"/>
    <property type="evidence" value="ECO:0007669"/>
    <property type="project" value="UniProtKB-EC"/>
</dbReference>
<dbReference type="SUPFAM" id="SSF51445">
    <property type="entry name" value="(Trans)glycosidases"/>
    <property type="match status" value="1"/>
</dbReference>
<proteinExistence type="inferred from homology"/>
<dbReference type="Pfam" id="PF00933">
    <property type="entry name" value="Glyco_hydro_3"/>
    <property type="match status" value="1"/>
</dbReference>
<evidence type="ECO:0000256" key="5">
    <source>
        <dbReference type="ARBA" id="ARBA00023295"/>
    </source>
</evidence>
<evidence type="ECO:0000256" key="4">
    <source>
        <dbReference type="ARBA" id="ARBA00022801"/>
    </source>
</evidence>
<sequence>MRRRGAVALAIVCLGLFLTSCAASDAEQATPSASPTETAESTPTQPPSVEDLTAQYAAVRLDTMTLEQKVASMFIVRAPGLDGAAWQATVSRGLGGLILMGENIPATPEELAALTGGVSSGDGLSPLIAIDEEGGDVTRLPYDGFAGADSLAAEPESATLDAFTGRSTLLGSVGVSVNFGVVADVTADPASFIFSRTLGPDAATAAPKVAAAVAGEKGRVFSTLKHFPGHGESTDDSHTSVPQIDVDLGGWRARDAPPFKAGIDGGAELVMFGHLAYIPVDPQPASLSSTWHSILRDELGFTGVTVTDDMGMLEATGLPEYANPDENAIRAVAAGNDLLLYVTPGDIDATISAVVGAVESGRIDSAVIDDAVTRDLELRRTLWLRQHPDTAF</sequence>
<dbReference type="PROSITE" id="PS00775">
    <property type="entry name" value="GLYCOSYL_HYDROL_F3"/>
    <property type="match status" value="1"/>
</dbReference>
<dbReference type="InterPro" id="IPR050226">
    <property type="entry name" value="NagZ_Beta-hexosaminidase"/>
</dbReference>
<feature type="region of interest" description="Disordered" evidence="6">
    <location>
        <begin position="28"/>
        <end position="49"/>
    </location>
</feature>
<dbReference type="PANTHER" id="PTHR30480:SF13">
    <property type="entry name" value="BETA-HEXOSAMINIDASE"/>
    <property type="match status" value="1"/>
</dbReference>
<feature type="compositionally biased region" description="Polar residues" evidence="6">
    <location>
        <begin position="28"/>
        <end position="43"/>
    </location>
</feature>
<protein>
    <recommendedName>
        <fullName evidence="3">beta-N-acetylhexosaminidase</fullName>
        <ecNumber evidence="3">3.2.1.52</ecNumber>
    </recommendedName>
</protein>
<accession>A0A1X7KFU2</accession>
<dbReference type="Proteomes" id="UP000193244">
    <property type="component" value="Unassembled WGS sequence"/>
</dbReference>
<dbReference type="InterPro" id="IPR017853">
    <property type="entry name" value="GH"/>
</dbReference>
<evidence type="ECO:0000256" key="6">
    <source>
        <dbReference type="SAM" id="MobiDB-lite"/>
    </source>
</evidence>
<feature type="signal peptide" evidence="7">
    <location>
        <begin position="1"/>
        <end position="22"/>
    </location>
</feature>
<dbReference type="EMBL" id="FXAY01000004">
    <property type="protein sequence ID" value="SMG40117.1"/>
    <property type="molecule type" value="Genomic_DNA"/>
</dbReference>
<evidence type="ECO:0000259" key="8">
    <source>
        <dbReference type="Pfam" id="PF00933"/>
    </source>
</evidence>
<dbReference type="STRING" id="150121.SAMN06296010_2464"/>